<organism evidence="2 3">
    <name type="scientific">Nocardioides islandensis</name>
    <dbReference type="NCBI Taxonomy" id="433663"/>
    <lineage>
        <taxon>Bacteria</taxon>
        <taxon>Bacillati</taxon>
        <taxon>Actinomycetota</taxon>
        <taxon>Actinomycetes</taxon>
        <taxon>Propionibacteriales</taxon>
        <taxon>Nocardioidaceae</taxon>
        <taxon>Nocardioides</taxon>
    </lineage>
</organism>
<dbReference type="EMBL" id="JADKPN010000014">
    <property type="protein sequence ID" value="MBF4765293.1"/>
    <property type="molecule type" value="Genomic_DNA"/>
</dbReference>
<protein>
    <submittedName>
        <fullName evidence="2">L,D-transpeptidase family protein</fullName>
    </submittedName>
</protein>
<sequence>MTPRPAVLVAPLLVLASLAVAGPAQADATLDGVRVRTTARTTQAVTVRHTTGWHARVTYWTRDPGGRWEARRRVVDGRTGYGGLVRAAYRRQGAGTTPLGTFRLPWFFGTHARDDAWRLPYRKIRPGDYWVQDNASAHYNRYRNKAAGGFRWWLPASDPDASERLLAFRRPYEYAIVTSFNHEQVRHRGSGIFLHVNGRGPTAGCVSAPRWLLRYLVRVLDPERRPVVAVGR</sequence>
<dbReference type="PANTHER" id="PTHR38589:SF1">
    <property type="entry name" value="BLR0621 PROTEIN"/>
    <property type="match status" value="1"/>
</dbReference>
<keyword evidence="3" id="KW-1185">Reference proteome</keyword>
<name>A0A930VI42_9ACTN</name>
<dbReference type="RefSeq" id="WP_194708475.1">
    <property type="nucleotide sequence ID" value="NZ_JADKPN010000014.1"/>
</dbReference>
<evidence type="ECO:0000313" key="2">
    <source>
        <dbReference type="EMBL" id="MBF4765293.1"/>
    </source>
</evidence>
<feature type="signal peptide" evidence="1">
    <location>
        <begin position="1"/>
        <end position="26"/>
    </location>
</feature>
<evidence type="ECO:0000313" key="3">
    <source>
        <dbReference type="Proteomes" id="UP000640489"/>
    </source>
</evidence>
<dbReference type="AlphaFoldDB" id="A0A930VI42"/>
<reference evidence="2" key="1">
    <citation type="submission" date="2020-11" db="EMBL/GenBank/DDBJ databases">
        <title>Nocardioides sp. nov., isolated from Soil of Cynanchum wilfordii Hemsley rhizosphere.</title>
        <authorList>
            <person name="Lee J.-S."/>
            <person name="Suh M.K."/>
            <person name="Kim J.-S."/>
        </authorList>
    </citation>
    <scope>NUCLEOTIDE SEQUENCE</scope>
    <source>
        <strain evidence="2">KCTC 19275</strain>
    </source>
</reference>
<comment type="caution">
    <text evidence="2">The sequence shown here is derived from an EMBL/GenBank/DDBJ whole genome shotgun (WGS) entry which is preliminary data.</text>
</comment>
<dbReference type="Proteomes" id="UP000640489">
    <property type="component" value="Unassembled WGS sequence"/>
</dbReference>
<accession>A0A930VI42</accession>
<feature type="chain" id="PRO_5037549874" evidence="1">
    <location>
        <begin position="27"/>
        <end position="232"/>
    </location>
</feature>
<proteinExistence type="predicted"/>
<evidence type="ECO:0000256" key="1">
    <source>
        <dbReference type="SAM" id="SignalP"/>
    </source>
</evidence>
<gene>
    <name evidence="2" type="ORF">ISU07_19340</name>
</gene>
<keyword evidence="1" id="KW-0732">Signal</keyword>
<dbReference type="PANTHER" id="PTHR38589">
    <property type="entry name" value="BLR0621 PROTEIN"/>
    <property type="match status" value="1"/>
</dbReference>